<keyword evidence="1" id="KW-0732">Signal</keyword>
<organism evidence="2 3">
    <name type="scientific">Channa argus</name>
    <name type="common">Northern snakehead</name>
    <name type="synonym">Ophicephalus argus</name>
    <dbReference type="NCBI Taxonomy" id="215402"/>
    <lineage>
        <taxon>Eukaryota</taxon>
        <taxon>Metazoa</taxon>
        <taxon>Chordata</taxon>
        <taxon>Craniata</taxon>
        <taxon>Vertebrata</taxon>
        <taxon>Euteleostomi</taxon>
        <taxon>Actinopterygii</taxon>
        <taxon>Neopterygii</taxon>
        <taxon>Teleostei</taxon>
        <taxon>Neoteleostei</taxon>
        <taxon>Acanthomorphata</taxon>
        <taxon>Anabantaria</taxon>
        <taxon>Anabantiformes</taxon>
        <taxon>Channoidei</taxon>
        <taxon>Channidae</taxon>
        <taxon>Channa</taxon>
    </lineage>
</organism>
<reference evidence="3" key="2">
    <citation type="submission" date="2019-02" db="EMBL/GenBank/DDBJ databases">
        <title>Opniocepnalus argus Var Kimnra genome.</title>
        <authorList>
            <person name="Zhou C."/>
            <person name="Xiao S."/>
        </authorList>
    </citation>
    <scope>NUCLEOTIDE SEQUENCE [LARGE SCALE GENOMIC DNA]</scope>
</reference>
<dbReference type="EMBL" id="CM015719">
    <property type="protein sequence ID" value="KAF3692761.1"/>
    <property type="molecule type" value="Genomic_DNA"/>
</dbReference>
<reference evidence="2 3" key="1">
    <citation type="submission" date="2019-02" db="EMBL/GenBank/DDBJ databases">
        <title>Opniocepnalus argus genome.</title>
        <authorList>
            <person name="Zhou C."/>
            <person name="Xiao S."/>
        </authorList>
    </citation>
    <scope>NUCLEOTIDE SEQUENCE [LARGE SCALE GENOMIC DNA]</scope>
    <source>
        <strain evidence="2">OARG1902GOOAL</strain>
        <tissue evidence="2">Muscle</tissue>
    </source>
</reference>
<evidence type="ECO:0000256" key="1">
    <source>
        <dbReference type="SAM" id="SignalP"/>
    </source>
</evidence>
<evidence type="ECO:0000313" key="2">
    <source>
        <dbReference type="EMBL" id="KAF3692761.1"/>
    </source>
</evidence>
<accession>A0A6G1PQY8</accession>
<protein>
    <submittedName>
        <fullName evidence="2">Uncharacterized protein</fullName>
    </submittedName>
</protein>
<gene>
    <name evidence="2" type="ORF">EXN66_Car008437</name>
</gene>
<name>A0A6G1PQY8_CHAAH</name>
<keyword evidence="3" id="KW-1185">Reference proteome</keyword>
<dbReference type="Proteomes" id="UP000503349">
    <property type="component" value="Chromosome 8"/>
</dbReference>
<evidence type="ECO:0000313" key="3">
    <source>
        <dbReference type="Proteomes" id="UP000503349"/>
    </source>
</evidence>
<feature type="signal peptide" evidence="1">
    <location>
        <begin position="1"/>
        <end position="17"/>
    </location>
</feature>
<sequence length="51" mass="5585">MCSTTFSLTLIFAVCSSTNVGPEKAVLKTFYSSKELLQSKESLLSWCGSFL</sequence>
<feature type="chain" id="PRO_5026006655" evidence="1">
    <location>
        <begin position="18"/>
        <end position="51"/>
    </location>
</feature>
<proteinExistence type="predicted"/>
<dbReference type="AlphaFoldDB" id="A0A6G1PQY8"/>